<name>A0AAV4HHS2_9GAST</name>
<keyword evidence="5" id="KW-0653">Protein transport</keyword>
<comment type="similarity">
    <text evidence="2">Belongs to the GLE1 family.</text>
</comment>
<proteinExistence type="inferred from homology"/>
<organism evidence="15 16">
    <name type="scientific">Elysia marginata</name>
    <dbReference type="NCBI Taxonomy" id="1093978"/>
    <lineage>
        <taxon>Eukaryota</taxon>
        <taxon>Metazoa</taxon>
        <taxon>Spiralia</taxon>
        <taxon>Lophotrochozoa</taxon>
        <taxon>Mollusca</taxon>
        <taxon>Gastropoda</taxon>
        <taxon>Heterobranchia</taxon>
        <taxon>Euthyneura</taxon>
        <taxon>Panpulmonata</taxon>
        <taxon>Sacoglossa</taxon>
        <taxon>Placobranchoidea</taxon>
        <taxon>Plakobranchidae</taxon>
        <taxon>Elysia</taxon>
    </lineage>
</organism>
<dbReference type="EMBL" id="BMAT01009059">
    <property type="protein sequence ID" value="GFR97793.1"/>
    <property type="molecule type" value="Genomic_DNA"/>
</dbReference>
<dbReference type="Proteomes" id="UP000762676">
    <property type="component" value="Unassembled WGS sequence"/>
</dbReference>
<dbReference type="GO" id="GO:0000822">
    <property type="term" value="F:inositol hexakisphosphate binding"/>
    <property type="evidence" value="ECO:0007669"/>
    <property type="project" value="TreeGrafter"/>
</dbReference>
<comment type="function">
    <text evidence="9">Required for the export of mRNAs containing poly(A) tails from the nucleus into the cytoplasm. May be involved in the terminal step of the mRNA transport through the nuclear pore complex (NPC).</text>
</comment>
<keyword evidence="16" id="KW-1185">Reference proteome</keyword>
<feature type="region of interest" description="Disordered" evidence="14">
    <location>
        <begin position="82"/>
        <end position="121"/>
    </location>
</feature>
<evidence type="ECO:0000256" key="9">
    <source>
        <dbReference type="ARBA" id="ARBA00024680"/>
    </source>
</evidence>
<gene>
    <name evidence="15" type="ORF">ElyMa_004485900</name>
</gene>
<evidence type="ECO:0000256" key="6">
    <source>
        <dbReference type="ARBA" id="ARBA00023010"/>
    </source>
</evidence>
<dbReference type="Pfam" id="PF07817">
    <property type="entry name" value="GLE1"/>
    <property type="match status" value="1"/>
</dbReference>
<dbReference type="GO" id="GO:0015031">
    <property type="term" value="P:protein transport"/>
    <property type="evidence" value="ECO:0007669"/>
    <property type="project" value="UniProtKB-KW"/>
</dbReference>
<dbReference type="Gene3D" id="1.25.40.510">
    <property type="entry name" value="GLE1-like"/>
    <property type="match status" value="1"/>
</dbReference>
<protein>
    <recommendedName>
        <fullName evidence="10">mRNA export factor GLE1</fullName>
    </recommendedName>
    <alternativeName>
        <fullName evidence="12">GLE1 RNA export mediator</fullName>
    </alternativeName>
    <alternativeName>
        <fullName evidence="11">Nucleoporin GLE1</fullName>
    </alternativeName>
</protein>
<evidence type="ECO:0000313" key="16">
    <source>
        <dbReference type="Proteomes" id="UP000762676"/>
    </source>
</evidence>
<evidence type="ECO:0000256" key="1">
    <source>
        <dbReference type="ARBA" id="ARBA00004567"/>
    </source>
</evidence>
<dbReference type="InterPro" id="IPR038506">
    <property type="entry name" value="GLE1-like_sf"/>
</dbReference>
<keyword evidence="7" id="KW-0906">Nuclear pore complex</keyword>
<evidence type="ECO:0000256" key="3">
    <source>
        <dbReference type="ARBA" id="ARBA00022448"/>
    </source>
</evidence>
<dbReference type="GO" id="GO:0005737">
    <property type="term" value="C:cytoplasm"/>
    <property type="evidence" value="ECO:0007669"/>
    <property type="project" value="TreeGrafter"/>
</dbReference>
<feature type="coiled-coil region" evidence="13">
    <location>
        <begin position="344"/>
        <end position="383"/>
    </location>
</feature>
<dbReference type="InterPro" id="IPR012476">
    <property type="entry name" value="GLE1"/>
</dbReference>
<comment type="caution">
    <text evidence="15">The sequence shown here is derived from an EMBL/GenBank/DDBJ whole genome shotgun (WGS) entry which is preliminary data.</text>
</comment>
<evidence type="ECO:0000256" key="2">
    <source>
        <dbReference type="ARBA" id="ARBA00011056"/>
    </source>
</evidence>
<dbReference type="GO" id="GO:0005543">
    <property type="term" value="F:phospholipid binding"/>
    <property type="evidence" value="ECO:0007669"/>
    <property type="project" value="TreeGrafter"/>
</dbReference>
<comment type="subcellular location">
    <subcellularLocation>
        <location evidence="1">Nucleus</location>
        <location evidence="1">Nuclear pore complex</location>
    </subcellularLocation>
</comment>
<evidence type="ECO:0000256" key="12">
    <source>
        <dbReference type="ARBA" id="ARBA00030897"/>
    </source>
</evidence>
<dbReference type="PANTHER" id="PTHR12960">
    <property type="entry name" value="GLE-1-RELATED"/>
    <property type="match status" value="1"/>
</dbReference>
<evidence type="ECO:0000256" key="8">
    <source>
        <dbReference type="ARBA" id="ARBA00023242"/>
    </source>
</evidence>
<evidence type="ECO:0000256" key="11">
    <source>
        <dbReference type="ARBA" id="ARBA00029983"/>
    </source>
</evidence>
<dbReference type="PANTHER" id="PTHR12960:SF0">
    <property type="entry name" value="MRNA EXPORT FACTOR GLE1"/>
    <property type="match status" value="1"/>
</dbReference>
<evidence type="ECO:0000256" key="7">
    <source>
        <dbReference type="ARBA" id="ARBA00023132"/>
    </source>
</evidence>
<evidence type="ECO:0000313" key="15">
    <source>
        <dbReference type="EMBL" id="GFR97793.1"/>
    </source>
</evidence>
<feature type="region of interest" description="Disordered" evidence="14">
    <location>
        <begin position="194"/>
        <end position="233"/>
    </location>
</feature>
<reference evidence="15 16" key="1">
    <citation type="journal article" date="2021" name="Elife">
        <title>Chloroplast acquisition without the gene transfer in kleptoplastic sea slugs, Plakobranchus ocellatus.</title>
        <authorList>
            <person name="Maeda T."/>
            <person name="Takahashi S."/>
            <person name="Yoshida T."/>
            <person name="Shimamura S."/>
            <person name="Takaki Y."/>
            <person name="Nagai Y."/>
            <person name="Toyoda A."/>
            <person name="Suzuki Y."/>
            <person name="Arimoto A."/>
            <person name="Ishii H."/>
            <person name="Satoh N."/>
            <person name="Nishiyama T."/>
            <person name="Hasebe M."/>
            <person name="Maruyama T."/>
            <person name="Minagawa J."/>
            <person name="Obokata J."/>
            <person name="Shigenobu S."/>
        </authorList>
    </citation>
    <scope>NUCLEOTIDE SEQUENCE [LARGE SCALE GENOMIC DNA]</scope>
</reference>
<evidence type="ECO:0000256" key="5">
    <source>
        <dbReference type="ARBA" id="ARBA00022927"/>
    </source>
</evidence>
<sequence length="718" mass="82261">MSGPVCEALRTTPKGRLVYMKEIDCMKLKDELDQVSPTPLSRYHTEKESSKLNLSFSLYSDNSNLSNNGDYQVKDGVVNVENHSKSDETLSSPKKLVDRSNSEHSSPLIVTPPSKHSQDQFSKSPVLDAVSPSQIDSLEALEAILHAEEMYESRVQRSRFERCKKHEEHNRNLTNFMMNQRLNVQRKIEHLKEKRQNSIERKQQAAKAEADRKLQSLRENNERHKEKMDTKQKEIEQKRLHLEREQKKREEECQHKYKQLKSLVNQVQENNAKFTKLYESFEHKQSFPELVGKFKAEMDKACAHLPLKLQQAFQTGNLSDELFSEFQNSVDQTQKAVIFINKQIVEISSQLKEVAEKKKQEEVKQAEDQKKVKNAKKQEAAAAIAQECGVQALSHALKERRAKHDLLAQVEASIKGFVTNSNPQVKQYRFDLQRAVNTPINAISGGDLHHLRDKLHRLLSLLRGQEVKISGRSIRADKLPEALLFCQNLIAKMLVRKGEEQVSSLHESAFPIAAVLLGLWCEFPIVGDLFMAHLQSMCPYVLPYYHFRQEGETVADYHRSLGYKVEEDGTVEEQDKFLRRMSGLMRLYCACLITSPPPPTPGGATRPPQGHTQFPHPHGLENGWMWLARVMDQDPHPDITAGLTYDVLVSCGTQLMRQYSIQFVKLVYLLYKQYLPKLKSVAVTNATLARLEIFLEAALKSGRIPEPEGILPAHFWFH</sequence>
<accession>A0AAV4HHS2</accession>
<evidence type="ECO:0000256" key="14">
    <source>
        <dbReference type="SAM" id="MobiDB-lite"/>
    </source>
</evidence>
<dbReference type="GO" id="GO:0044614">
    <property type="term" value="C:nuclear pore cytoplasmic filaments"/>
    <property type="evidence" value="ECO:0007669"/>
    <property type="project" value="TreeGrafter"/>
</dbReference>
<dbReference type="GO" id="GO:0016973">
    <property type="term" value="P:poly(A)+ mRNA export from nucleus"/>
    <property type="evidence" value="ECO:0007669"/>
    <property type="project" value="InterPro"/>
</dbReference>
<dbReference type="GO" id="GO:0031369">
    <property type="term" value="F:translation initiation factor binding"/>
    <property type="evidence" value="ECO:0007669"/>
    <property type="project" value="TreeGrafter"/>
</dbReference>
<keyword evidence="13" id="KW-0175">Coiled coil</keyword>
<keyword evidence="8" id="KW-0539">Nucleus</keyword>
<keyword evidence="6" id="KW-0811">Translocation</keyword>
<keyword evidence="4" id="KW-0509">mRNA transport</keyword>
<dbReference type="AlphaFoldDB" id="A0AAV4HHS2"/>
<evidence type="ECO:0000256" key="13">
    <source>
        <dbReference type="SAM" id="Coils"/>
    </source>
</evidence>
<evidence type="ECO:0000256" key="4">
    <source>
        <dbReference type="ARBA" id="ARBA00022816"/>
    </source>
</evidence>
<keyword evidence="3" id="KW-0813">Transport</keyword>
<evidence type="ECO:0000256" key="10">
    <source>
        <dbReference type="ARBA" id="ARBA00026227"/>
    </source>
</evidence>